<keyword evidence="11" id="KW-0333">Golgi apparatus</keyword>
<evidence type="ECO:0000256" key="12">
    <source>
        <dbReference type="ARBA" id="ARBA00023136"/>
    </source>
</evidence>
<dbReference type="SUPFAM" id="SSF57756">
    <property type="entry name" value="Retrovirus zinc finger-like domains"/>
    <property type="match status" value="1"/>
</dbReference>
<keyword evidence="12" id="KW-0472">Membrane</keyword>
<dbReference type="InterPro" id="IPR001969">
    <property type="entry name" value="Aspartic_peptidase_AS"/>
</dbReference>
<dbReference type="Gene3D" id="2.60.120.620">
    <property type="entry name" value="q2cbj1_9rhob like domain"/>
    <property type="match status" value="1"/>
</dbReference>
<feature type="compositionally biased region" description="Basic and acidic residues" evidence="19">
    <location>
        <begin position="1109"/>
        <end position="1126"/>
    </location>
</feature>
<feature type="compositionally biased region" description="Basic and acidic residues" evidence="19">
    <location>
        <begin position="338"/>
        <end position="352"/>
    </location>
</feature>
<evidence type="ECO:0000256" key="18">
    <source>
        <dbReference type="SAM" id="Coils"/>
    </source>
</evidence>
<keyword evidence="3" id="KW-0328">Glycosyltransferase</keyword>
<keyword evidence="10" id="KW-1133">Transmembrane helix</keyword>
<feature type="region of interest" description="Disordered" evidence="19">
    <location>
        <begin position="3287"/>
        <end position="3317"/>
    </location>
</feature>
<keyword evidence="17" id="KW-0479">Metal-binding</keyword>
<feature type="compositionally biased region" description="Basic and acidic residues" evidence="19">
    <location>
        <begin position="470"/>
        <end position="496"/>
    </location>
</feature>
<keyword evidence="6" id="KW-0540">Nuclease</keyword>
<feature type="region of interest" description="Disordered" evidence="19">
    <location>
        <begin position="1301"/>
        <end position="1325"/>
    </location>
</feature>
<sequence length="3347" mass="371256">MSQPGSPAGAGGTQGEEMLLRLLQGQQEQLQRLQEMMGAQLHGQQQLAAATQNIASSAQGASRPRGLIDVKAVGRPNSLGGSLEEASRNWRQWNYRLELWLASQFPEARRILSWARERGDSEIPLASLESASIPGVTKEAILEFNRQLEVVLGTLTNEAPGDITMNSSTGSGLDMYRRLHVRLDLADMVTSMRWLRSLMSTQPVDSITDLVPAIEKWEDAHRRYSQRKDCAALTEQQRMVSLLGLAPSDLQGHLELNLGRLMSYELLRREMVSFADTKRAFTATDGAVPMEVDALKGAKGPKGKGGKKGESPQGKGGKKEDRECFICSKRGHLARDCWHKDKGKGRGTDAAKLKAQGKKGSKGRHQGRAHELEGAEEEAMDDGDHAYEAGEPDEEAELGFVGALEGEGSAEGEKGKEEGDEEDTGGDGAHRSSPGVGSSTDRPEAKAKAGSASSTQVGLRMANTSVLNKLQERKRELEESLQKEQDKGDKAEPGEVSKLKLMLDQVRDQIKRAQELQRNRTGGMSARLKADLRAGHNARLAKKKEKSRQRAAAHRQTLRRSQAISRISRAEALEKRFNVPGKGRKQEEYPLMPEAGSKVAAPPSRREKAMMKGRPEEREHSDDDLDVPKERDWTVRPVRMTPEGREGKKRREARRKARRNKEMREERQSGASASAASGSAASASAKKRVAPGAAKPNEPKGPPPKPKAKPVPEPKTPPQDEEELVEAVFTFKDGTGATVRSGIRELTGPQREKVRKAIASAPWRLEPEAKTQPGRPTVNKRSQLFSRAVNYLKGHRPAVSESKVRRKGLAKQYKVAPRFRQRVGIRQRMLALGPRGTAGEELTRAALDEESDCGSCHSRRVKSTLPADLYFQKRRAARAKQKAKELLSEDEKEDEPQRGYDTDTDSDPGHKPLGRGPRSPPGGGEGAKEAVVYSFETGVGGAASEATMEVILDSGASHNVVPKEWVKHLEWGPAEGPAGFRTADGSWLPNLGTAVVSLKSAEGFSFKVRFSVASVKRALLSATQVLKLGHTILLKGSKATIYVKGDHDRALTFKVNGPLPVASSPDHFFIGSEGEEEQEGDEERKEKSPTRKAGKEEKEEKNQVRKGKEKKEEKNPTRKAGKEEKGLVQPKSGSLYVGEGSGSSREEAASASAQAPAEEEGQQAHPLARPDRPTPEMIAAHEVSHVPYRSWCRACVAGRGRAFQHKASGQESTVPVVSMDYLYFNERTDGPGLPTVVLRDRHSKAIFSHLLPCKGTTGSTYPERAVLKDLAFLGYKKLILKNDQEVSIKALSQAVRNGFSGEIVPEESPKGDHHGQSNGEAERSVQTVQGLVRTLKSSLEEKGITLEPSSAVLAWMVEYAGTLHTLFSQELHEGLTPFQRIKGRKWQVALPCFGEAVDFRRNTRSKLDSRWQSGVYLGIRLQSTEKIVGTSQGIFVVQSLKRKPEGQQWDSTLVAAVRGLPWKTSPEETGEGARLPEPLAVRAEVSEGLPPPARELARPEVAPFRRVYIRQSDLETHGYTAGCEACAAIREGRSRAGINHSEHCRQRVTEALRETTSGRARLERETQRESEFFEKVHQAEEKKRKVSSVQEATPTGEPPEGATSASSAARPLTIARQVPLGSRGASSTQGGGAAASAAPPTGQKRKSEGEGDEDRAELAPSDQRSEAQKRKAAEGAEGMIDEIIAQEREGFIASVEHKERPTCDLEDDLWEEKFYDENSGKELPPEGVRNARMEEIEVIKSMGVWEPIDRPTGEKVIGTRWVDINKGDSLHMKLRSRLVAQELKRKKGNNEDPAWTDFFAAMPPLSSLRALFTIAASDRIPGSDGRPVSVNKNGEVCILFVDVKKAHFWSPVRRRLLVELPAEAGEGPNKVGLLKRSLYGTRDAPSNWEHAIKKVMTDLGFVQGISNPCLYFHELHDLRCNVHGDDFTVVGGYDKLQWLVEALKKAWTIEVRGILARPASRLPGVIHSISVLNRLVTWTNRGIEMEADPRHVDLVLEHLRLTSASPVTTPLVKSTGDEDETPLDKEEASLYRSIAMRIGYLSSDRPDMLRTVRELAKGLKEPTQYHWGLLKRAGRYLKGMPRLVQLIPHQEFFASVQGWSDTDHAGCVRTRKSTTGTVVQLGKAVIKATAKGQAVIALSSGEAEYYGLISTASACLGEQAMLSDWGIQCPVVINMDATTGISIGSRRGLGKVKHIHTCFLWVQEIIDSGRIKLRKALEVVALIATPVEAFSWRAMVRKTLEELAVGVTAGCPVALHARFAVGLPPARQMDQLQLEAQTFGDLAQLNMTDNFITAGQNSEKSFLSFAWAVQHFPNADLIFHQDGDTMVDWREAVPRMLRRIFGLLPPARRDIRRLYLGRLCERAPSHLLAGCPGAVEIEPCGAGSLYGFSGDVVRWIVQTQNPEVGHRMNYEDLHACRWARRFEEAHHGLDVCGLLRARDFQNAWIHPVKDARAYMNCFHNRSHGCFANDLGLQRLHFRLPEKKRGHQEYGSDILRAPTLLEPVALPAVGTSGNHSRVRELLIRPNPKIVWEASHDRPDNIEPTYDAHYNTCRLIFPRATAMAAEYYASSYREFKEMGMDELAVSVLKEGLQAHPLDEGLAELCRANGLGDEVRLPAKAPTEQITLEQLLTGSITTMKPQMQRPAEEDEIAPTEFKDPEMNGDEFWSALRSQKLKALLLERGGLIRVSDFLPKELAEKTFATMQSLQPGEWSESNSSLYDDKGQYGDKSASHWFYRYDGDKLDDTVREIQSIGSGFFPSFQAAKYETSGNLSAHDDSNYFRVPPTDPNRSKEYPAGQLLFRKIAVIYYLTKDWHQDYGGALLDLHGETKQLLPRFNSLVAFLVPRVHQVEELAAGCPPRFSIFGWFSDTAPYPNEQGLAKRPWLSTMDSRGWLLESAQAEADGLCEEIRSATFQQMSQMLEGPLVVQYQILGQKQSTSPDQQQQQQQQQQNQAQRIYRSVEGELDSRYCMLRGIWRELLEKQSEVERLQQAKALAFEQYPQHNQVNVAHLAEFIADEQPGQRQSEQLSQRRRRLGLEVVRLREREAARRIEEGQRNKYVEELKSLRSSLAAERRRREDAEAMSREHLEEIRQSARERKAAEESVEASRLQEADNNFTLALGMQERLLTLQESNSELKSPTKSSISASLIATPASMPCVEDRPSWRYPRQCIRIATRGSFCVGDNVVYCGCIDSHSSCCGGRLRHPWPDNQTRAYVTIVHGYMNDLSMSWAIPSIGSAGSRSGVLLARELPTPSAQAWHLLHPLGIWELGFGSRTISSMRLLLPAVRTVSQHPPSRPGPSPGWSVWDSRGHSASSRSGTRIPARRLMRTVLRRGMALEARLHPHQASGS</sequence>
<dbReference type="InterPro" id="IPR013103">
    <property type="entry name" value="RVT_2"/>
</dbReference>
<gene>
    <name evidence="22" type="ORF">AK812_SmicGene6816</name>
</gene>
<dbReference type="CDD" id="cd09272">
    <property type="entry name" value="RNase_HI_RT_Ty1"/>
    <property type="match status" value="1"/>
</dbReference>
<feature type="region of interest" description="Disordered" evidence="19">
    <location>
        <begin position="517"/>
        <end position="724"/>
    </location>
</feature>
<dbReference type="GO" id="GO:0000139">
    <property type="term" value="C:Golgi membrane"/>
    <property type="evidence" value="ECO:0007669"/>
    <property type="project" value="UniProtKB-SubCell"/>
</dbReference>
<dbReference type="PROSITE" id="PS50994">
    <property type="entry name" value="INTEGRASE"/>
    <property type="match status" value="1"/>
</dbReference>
<evidence type="ECO:0000256" key="6">
    <source>
        <dbReference type="ARBA" id="ARBA00022722"/>
    </source>
</evidence>
<dbReference type="EMBL" id="LSRX01000094">
    <property type="protein sequence ID" value="OLQ09601.1"/>
    <property type="molecule type" value="Genomic_DNA"/>
</dbReference>
<evidence type="ECO:0000256" key="3">
    <source>
        <dbReference type="ARBA" id="ARBA00022676"/>
    </source>
</evidence>
<feature type="compositionally biased region" description="Low complexity" evidence="19">
    <location>
        <begin position="1621"/>
        <end position="1642"/>
    </location>
</feature>
<dbReference type="PANTHER" id="PTHR11439:SF483">
    <property type="entry name" value="PEPTIDE SYNTHASE GLIP-LIKE, PUTATIVE (AFU_ORTHOLOGUE AFUA_3G12920)-RELATED"/>
    <property type="match status" value="1"/>
</dbReference>
<dbReference type="GO" id="GO:0015074">
    <property type="term" value="P:DNA integration"/>
    <property type="evidence" value="ECO:0007669"/>
    <property type="project" value="InterPro"/>
</dbReference>
<feature type="compositionally biased region" description="Polar residues" evidence="19">
    <location>
        <begin position="451"/>
        <end position="468"/>
    </location>
</feature>
<evidence type="ECO:0000313" key="23">
    <source>
        <dbReference type="Proteomes" id="UP000186817"/>
    </source>
</evidence>
<evidence type="ECO:0000256" key="9">
    <source>
        <dbReference type="ARBA" id="ARBA00022968"/>
    </source>
</evidence>
<protein>
    <recommendedName>
        <fullName evidence="13">Gag-Pol-p199</fullName>
    </recommendedName>
    <alternativeName>
        <fullName evidence="14">TY1A-TY1B</fullName>
    </alternativeName>
    <alternativeName>
        <fullName evidence="15">p190</fullName>
    </alternativeName>
</protein>
<evidence type="ECO:0000256" key="5">
    <source>
        <dbReference type="ARBA" id="ARBA00022692"/>
    </source>
</evidence>
<keyword evidence="4" id="KW-0808">Transferase</keyword>
<evidence type="ECO:0000256" key="4">
    <source>
        <dbReference type="ARBA" id="ARBA00022679"/>
    </source>
</evidence>
<evidence type="ECO:0000256" key="15">
    <source>
        <dbReference type="ARBA" id="ARBA00033113"/>
    </source>
</evidence>
<comment type="caution">
    <text evidence="22">The sequence shown here is derived from an EMBL/GenBank/DDBJ whole genome shotgun (WGS) entry which is preliminary data.</text>
</comment>
<evidence type="ECO:0000256" key="13">
    <source>
        <dbReference type="ARBA" id="ARBA00030524"/>
    </source>
</evidence>
<dbReference type="InterPro" id="IPR036875">
    <property type="entry name" value="Znf_CCHC_sf"/>
</dbReference>
<dbReference type="Pfam" id="PF01762">
    <property type="entry name" value="Galactosyl_T"/>
    <property type="match status" value="1"/>
</dbReference>
<dbReference type="GO" id="GO:0008270">
    <property type="term" value="F:zinc ion binding"/>
    <property type="evidence" value="ECO:0007669"/>
    <property type="project" value="UniProtKB-KW"/>
</dbReference>
<dbReference type="PROSITE" id="PS50158">
    <property type="entry name" value="ZF_CCHC"/>
    <property type="match status" value="1"/>
</dbReference>
<feature type="compositionally biased region" description="Basic and acidic residues" evidence="19">
    <location>
        <begin position="1663"/>
        <end position="1674"/>
    </location>
</feature>
<keyword evidence="7" id="KW-0255">Endonuclease</keyword>
<dbReference type="PROSITE" id="PS00141">
    <property type="entry name" value="ASP_PROTEASE"/>
    <property type="match status" value="1"/>
</dbReference>
<dbReference type="GO" id="GO:0004190">
    <property type="term" value="F:aspartic-type endopeptidase activity"/>
    <property type="evidence" value="ECO:0007669"/>
    <property type="project" value="InterPro"/>
</dbReference>
<feature type="region of interest" description="Disordered" evidence="19">
    <location>
        <begin position="295"/>
        <end position="321"/>
    </location>
</feature>
<dbReference type="GO" id="GO:0004519">
    <property type="term" value="F:endonuclease activity"/>
    <property type="evidence" value="ECO:0007669"/>
    <property type="project" value="UniProtKB-KW"/>
</dbReference>
<evidence type="ECO:0000256" key="17">
    <source>
        <dbReference type="PROSITE-ProRule" id="PRU00047"/>
    </source>
</evidence>
<comment type="subcellular location">
    <subcellularLocation>
        <location evidence="1">Golgi apparatus membrane</location>
        <topology evidence="1">Single-pass type II membrane protein</topology>
    </subcellularLocation>
</comment>
<feature type="region of interest" description="Disordered" evidence="19">
    <location>
        <begin position="740"/>
        <end position="780"/>
    </location>
</feature>
<evidence type="ECO:0000256" key="1">
    <source>
        <dbReference type="ARBA" id="ARBA00004323"/>
    </source>
</evidence>
<keyword evidence="18" id="KW-0175">Coiled coil</keyword>
<dbReference type="OrthoDB" id="431143at2759"/>
<evidence type="ECO:0000256" key="11">
    <source>
        <dbReference type="ARBA" id="ARBA00023034"/>
    </source>
</evidence>
<dbReference type="Proteomes" id="UP000186817">
    <property type="component" value="Unassembled WGS sequence"/>
</dbReference>
<evidence type="ECO:0000256" key="14">
    <source>
        <dbReference type="ARBA" id="ARBA00032154"/>
    </source>
</evidence>
<feature type="compositionally biased region" description="Basic and acidic residues" evidence="19">
    <location>
        <begin position="1307"/>
        <end position="1323"/>
    </location>
</feature>
<keyword evidence="17" id="KW-0863">Zinc-finger</keyword>
<evidence type="ECO:0000256" key="8">
    <source>
        <dbReference type="ARBA" id="ARBA00022801"/>
    </source>
</evidence>
<evidence type="ECO:0000256" key="2">
    <source>
        <dbReference type="ARBA" id="ARBA00008661"/>
    </source>
</evidence>
<feature type="domain" description="Integrase catalytic" evidence="21">
    <location>
        <begin position="1209"/>
        <end position="1385"/>
    </location>
</feature>
<proteinExistence type="inferred from homology"/>
<feature type="compositionally biased region" description="Basic residues" evidence="19">
    <location>
        <begin position="355"/>
        <end position="367"/>
    </location>
</feature>
<organism evidence="22 23">
    <name type="scientific">Symbiodinium microadriaticum</name>
    <name type="common">Dinoflagellate</name>
    <name type="synonym">Zooxanthella microadriatica</name>
    <dbReference type="NCBI Taxonomy" id="2951"/>
    <lineage>
        <taxon>Eukaryota</taxon>
        <taxon>Sar</taxon>
        <taxon>Alveolata</taxon>
        <taxon>Dinophyceae</taxon>
        <taxon>Suessiales</taxon>
        <taxon>Symbiodiniaceae</taxon>
        <taxon>Symbiodinium</taxon>
    </lineage>
</organism>
<evidence type="ECO:0000256" key="7">
    <source>
        <dbReference type="ARBA" id="ARBA00022759"/>
    </source>
</evidence>
<feature type="compositionally biased region" description="Basic and acidic residues" evidence="19">
    <location>
        <begin position="1082"/>
        <end position="1103"/>
    </location>
</feature>
<dbReference type="SMART" id="SM00343">
    <property type="entry name" value="ZnF_C2HC"/>
    <property type="match status" value="1"/>
</dbReference>
<feature type="compositionally biased region" description="Basic and acidic residues" evidence="19">
    <location>
        <begin position="604"/>
        <end position="634"/>
    </location>
</feature>
<comment type="similarity">
    <text evidence="2">Belongs to the glycosyltransferase 31 family.</text>
</comment>
<feature type="compositionally biased region" description="Basic residues" evidence="19">
    <location>
        <begin position="539"/>
        <end position="558"/>
    </location>
</feature>
<feature type="compositionally biased region" description="Basic residues" evidence="19">
    <location>
        <begin position="647"/>
        <end position="659"/>
    </location>
</feature>
<feature type="compositionally biased region" description="Basic and acidic residues" evidence="19">
    <location>
        <begin position="568"/>
        <end position="577"/>
    </location>
</feature>
<feature type="region of interest" description="Disordered" evidence="19">
    <location>
        <begin position="406"/>
        <end position="496"/>
    </location>
</feature>
<feature type="coiled-coil region" evidence="18">
    <location>
        <begin position="3023"/>
        <end position="3102"/>
    </location>
</feature>
<evidence type="ECO:0000313" key="22">
    <source>
        <dbReference type="EMBL" id="OLQ09601.1"/>
    </source>
</evidence>
<dbReference type="Pfam" id="PF13640">
    <property type="entry name" value="2OG-FeII_Oxy_3"/>
    <property type="match status" value="1"/>
</dbReference>
<feature type="compositionally biased region" description="Pro residues" evidence="19">
    <location>
        <begin position="699"/>
        <end position="717"/>
    </location>
</feature>
<feature type="compositionally biased region" description="Basic and acidic residues" evidence="19">
    <location>
        <begin position="882"/>
        <end position="901"/>
    </location>
</feature>
<keyword evidence="8" id="KW-0378">Hydrolase</keyword>
<feature type="region of interest" description="Disordered" evidence="19">
    <location>
        <begin position="338"/>
        <end position="389"/>
    </location>
</feature>
<dbReference type="GO" id="GO:0006508">
    <property type="term" value="P:proteolysis"/>
    <property type="evidence" value="ECO:0007669"/>
    <property type="project" value="InterPro"/>
</dbReference>
<feature type="compositionally biased region" description="Low complexity" evidence="19">
    <location>
        <begin position="669"/>
        <end position="696"/>
    </location>
</feature>
<dbReference type="InterPro" id="IPR001584">
    <property type="entry name" value="Integrase_cat-core"/>
</dbReference>
<dbReference type="InterPro" id="IPR044862">
    <property type="entry name" value="Pro_4_hyd_alph_FE2OG_OXY"/>
</dbReference>
<reference evidence="22 23" key="1">
    <citation type="submission" date="2016-02" db="EMBL/GenBank/DDBJ databases">
        <title>Genome analysis of coral dinoflagellate symbionts highlights evolutionary adaptations to a symbiotic lifestyle.</title>
        <authorList>
            <person name="Aranda M."/>
            <person name="Li Y."/>
            <person name="Liew Y.J."/>
            <person name="Baumgarten S."/>
            <person name="Simakov O."/>
            <person name="Wilson M."/>
            <person name="Piel J."/>
            <person name="Ashoor H."/>
            <person name="Bougouffa S."/>
            <person name="Bajic V.B."/>
            <person name="Ryu T."/>
            <person name="Ravasi T."/>
            <person name="Bayer T."/>
            <person name="Micklem G."/>
            <person name="Kim H."/>
            <person name="Bhak J."/>
            <person name="Lajeunesse T.C."/>
            <person name="Voolstra C.R."/>
        </authorList>
    </citation>
    <scope>NUCLEOTIDE SEQUENCE [LARGE SCALE GENOMIC DNA]</scope>
    <source>
        <strain evidence="22 23">CCMP2467</strain>
    </source>
</reference>
<feature type="compositionally biased region" description="Basic and acidic residues" evidence="19">
    <location>
        <begin position="1560"/>
        <end position="1583"/>
    </location>
</feature>
<evidence type="ECO:0000259" key="21">
    <source>
        <dbReference type="PROSITE" id="PS50994"/>
    </source>
</evidence>
<evidence type="ECO:0000256" key="10">
    <source>
        <dbReference type="ARBA" id="ARBA00022989"/>
    </source>
</evidence>
<keyword evidence="23" id="KW-1185">Reference proteome</keyword>
<evidence type="ECO:0000256" key="19">
    <source>
        <dbReference type="SAM" id="MobiDB-lite"/>
    </source>
</evidence>
<keyword evidence="9" id="KW-0735">Signal-anchor</keyword>
<feature type="region of interest" description="Disordered" evidence="19">
    <location>
        <begin position="881"/>
        <end position="927"/>
    </location>
</feature>
<dbReference type="InterPro" id="IPR002659">
    <property type="entry name" value="Glyco_trans_31"/>
</dbReference>
<dbReference type="GO" id="GO:0016758">
    <property type="term" value="F:hexosyltransferase activity"/>
    <property type="evidence" value="ECO:0007669"/>
    <property type="project" value="InterPro"/>
</dbReference>
<accession>A0A1Q9EQD2</accession>
<dbReference type="GO" id="GO:0003676">
    <property type="term" value="F:nucleic acid binding"/>
    <property type="evidence" value="ECO:0007669"/>
    <property type="project" value="InterPro"/>
</dbReference>
<feature type="domain" description="CCHC-type" evidence="20">
    <location>
        <begin position="324"/>
        <end position="337"/>
    </location>
</feature>
<dbReference type="InterPro" id="IPR001878">
    <property type="entry name" value="Znf_CCHC"/>
</dbReference>
<evidence type="ECO:0000256" key="16">
    <source>
        <dbReference type="ARBA" id="ARBA00057243"/>
    </source>
</evidence>
<feature type="region of interest" description="Disordered" evidence="19">
    <location>
        <begin position="1550"/>
        <end position="1678"/>
    </location>
</feature>
<comment type="function">
    <text evidence="16">Capsid protein (CA) is the structural component of the virus-like particle (VLP), forming the shell that encapsulates the retrotransposons dimeric RNA genome. The particles are assembled from trimer-clustered units and there are holes in the capsid shells that allow for the diffusion of macromolecules. CA also has nucleocapsid-like chaperone activity, promoting primer tRNA(i)-Met annealing to the multipartite primer-binding site (PBS), dimerization of Ty1 RNA and initiation of reverse transcription.</text>
</comment>
<keyword evidence="17" id="KW-0862">Zinc</keyword>
<dbReference type="PANTHER" id="PTHR11439">
    <property type="entry name" value="GAG-POL-RELATED RETROTRANSPOSON"/>
    <property type="match status" value="1"/>
</dbReference>
<feature type="region of interest" description="Disordered" evidence="19">
    <location>
        <begin position="1064"/>
        <end position="1173"/>
    </location>
</feature>
<name>A0A1Q9EQD2_SYMMI</name>
<dbReference type="Pfam" id="PF07727">
    <property type="entry name" value="RVT_2"/>
    <property type="match status" value="1"/>
</dbReference>
<keyword evidence="5" id="KW-0812">Transmembrane</keyword>
<evidence type="ECO:0000259" key="20">
    <source>
        <dbReference type="PROSITE" id="PS50158"/>
    </source>
</evidence>